<dbReference type="SUPFAM" id="SSF46785">
    <property type="entry name" value="Winged helix' DNA-binding domain"/>
    <property type="match status" value="1"/>
</dbReference>
<name>A0ABP6ZAJ4_9ACTN</name>
<comment type="caution">
    <text evidence="3">The sequence shown here is derived from an EMBL/GenBank/DDBJ whole genome shotgun (WGS) entry which is preliminary data.</text>
</comment>
<dbReference type="PANTHER" id="PTHR34580:SF1">
    <property type="entry name" value="PROTEIN PAFC"/>
    <property type="match status" value="1"/>
</dbReference>
<feature type="domain" description="WYL" evidence="2">
    <location>
        <begin position="140"/>
        <end position="207"/>
    </location>
</feature>
<dbReference type="InterPro" id="IPR026881">
    <property type="entry name" value="WYL_dom"/>
</dbReference>
<dbReference type="EMBL" id="BAAAZO010000002">
    <property type="protein sequence ID" value="GAA3600857.1"/>
    <property type="molecule type" value="Genomic_DNA"/>
</dbReference>
<evidence type="ECO:0000259" key="2">
    <source>
        <dbReference type="Pfam" id="PF13280"/>
    </source>
</evidence>
<dbReference type="Proteomes" id="UP001501074">
    <property type="component" value="Unassembled WGS sequence"/>
</dbReference>
<dbReference type="Pfam" id="PF13280">
    <property type="entry name" value="WYL"/>
    <property type="match status" value="1"/>
</dbReference>
<proteinExistence type="predicted"/>
<reference evidence="4" key="1">
    <citation type="journal article" date="2019" name="Int. J. Syst. Evol. Microbiol.">
        <title>The Global Catalogue of Microorganisms (GCM) 10K type strain sequencing project: providing services to taxonomists for standard genome sequencing and annotation.</title>
        <authorList>
            <consortium name="The Broad Institute Genomics Platform"/>
            <consortium name="The Broad Institute Genome Sequencing Center for Infectious Disease"/>
            <person name="Wu L."/>
            <person name="Ma J."/>
        </authorList>
    </citation>
    <scope>NUCLEOTIDE SEQUENCE [LARGE SCALE GENOMIC DNA]</scope>
    <source>
        <strain evidence="4">JCM 16902</strain>
    </source>
</reference>
<protein>
    <submittedName>
        <fullName evidence="3">HTH domain-containing protein</fullName>
    </submittedName>
</protein>
<evidence type="ECO:0000313" key="3">
    <source>
        <dbReference type="EMBL" id="GAA3600857.1"/>
    </source>
</evidence>
<accession>A0ABP6ZAJ4</accession>
<dbReference type="PANTHER" id="PTHR34580">
    <property type="match status" value="1"/>
</dbReference>
<evidence type="ECO:0000313" key="4">
    <source>
        <dbReference type="Proteomes" id="UP001501074"/>
    </source>
</evidence>
<organism evidence="3 4">
    <name type="scientific">Kineosporia mesophila</name>
    <dbReference type="NCBI Taxonomy" id="566012"/>
    <lineage>
        <taxon>Bacteria</taxon>
        <taxon>Bacillati</taxon>
        <taxon>Actinomycetota</taxon>
        <taxon>Actinomycetes</taxon>
        <taxon>Kineosporiales</taxon>
        <taxon>Kineosporiaceae</taxon>
        <taxon>Kineosporia</taxon>
    </lineage>
</organism>
<sequence length="233" mass="25151">MKRAERQYALVDLLRGAGRPWSAPLLAAEFGVSSRTIERDIGSLQAAGVPLYADHGAAGGYSILREYSLPPLNLSAAESLAVLAGLALLESSPFQGAARRACAKIAAVMDEEHRAPVQEMLGMMQVVDAVTPADGAVPLGMLSDAIAARRVVRITYLGEDEDSTPTVRDVETMGLLRAGDAWLLAGWCRLREAIRGFRIERITRLEILGEVAPPRDPALLEADLARWPTRRLA</sequence>
<evidence type="ECO:0000259" key="1">
    <source>
        <dbReference type="Pfam" id="PF08279"/>
    </source>
</evidence>
<gene>
    <name evidence="3" type="ORF">GCM10022223_15640</name>
</gene>
<dbReference type="RefSeq" id="WP_345718616.1">
    <property type="nucleotide sequence ID" value="NZ_BAAAZO010000002.1"/>
</dbReference>
<dbReference type="Pfam" id="PF08279">
    <property type="entry name" value="HTH_11"/>
    <property type="match status" value="1"/>
</dbReference>
<dbReference type="InterPro" id="IPR051534">
    <property type="entry name" value="CBASS_pafABC_assoc_protein"/>
</dbReference>
<dbReference type="InterPro" id="IPR036390">
    <property type="entry name" value="WH_DNA-bd_sf"/>
</dbReference>
<dbReference type="InterPro" id="IPR036388">
    <property type="entry name" value="WH-like_DNA-bd_sf"/>
</dbReference>
<feature type="domain" description="Helix-turn-helix type 11" evidence="1">
    <location>
        <begin position="6"/>
        <end position="61"/>
    </location>
</feature>
<dbReference type="Gene3D" id="1.10.10.10">
    <property type="entry name" value="Winged helix-like DNA-binding domain superfamily/Winged helix DNA-binding domain"/>
    <property type="match status" value="1"/>
</dbReference>
<dbReference type="InterPro" id="IPR013196">
    <property type="entry name" value="HTH_11"/>
</dbReference>
<keyword evidence="4" id="KW-1185">Reference proteome</keyword>
<dbReference type="PROSITE" id="PS52050">
    <property type="entry name" value="WYL"/>
    <property type="match status" value="1"/>
</dbReference>